<dbReference type="EMBL" id="AWVQ01000233">
    <property type="protein sequence ID" value="ERK71729.1"/>
    <property type="molecule type" value="Genomic_DNA"/>
</dbReference>
<protein>
    <submittedName>
        <fullName evidence="2">Uncharacterized protein</fullName>
    </submittedName>
</protein>
<reference evidence="2 3" key="1">
    <citation type="submission" date="2013-08" db="EMBL/GenBank/DDBJ databases">
        <authorList>
            <person name="Weinstock G."/>
            <person name="Sodergren E."/>
            <person name="Wylie T."/>
            <person name="Fulton L."/>
            <person name="Fulton R."/>
            <person name="Fronick C."/>
            <person name="O'Laughlin M."/>
            <person name="Godfrey J."/>
            <person name="Miner T."/>
            <person name="Herter B."/>
            <person name="Appelbaum E."/>
            <person name="Cordes M."/>
            <person name="Lek S."/>
            <person name="Wollam A."/>
            <person name="Pepin K.H."/>
            <person name="Palsikar V.B."/>
            <person name="Mitreva M."/>
            <person name="Wilson R.K."/>
        </authorList>
    </citation>
    <scope>NUCLEOTIDE SEQUENCE [LARGE SCALE GENOMIC DNA]</scope>
    <source>
        <strain evidence="2 3">ATCC 14665</strain>
    </source>
</reference>
<sequence>MFLVPPGRLRKIRSISTRSDGVLKRFWHSLRSSARRGREASPRCDGGTSVRGASMPRAQESAAPSGRRSSRRIAGF</sequence>
<comment type="caution">
    <text evidence="2">The sequence shown here is derived from an EMBL/GenBank/DDBJ whole genome shotgun (WGS) entry which is preliminary data.</text>
</comment>
<accession>U2RT43</accession>
<feature type="compositionally biased region" description="Low complexity" evidence="1">
    <location>
        <begin position="61"/>
        <end position="76"/>
    </location>
</feature>
<dbReference type="HOGENOM" id="CLU_2650011_0_0_11"/>
<evidence type="ECO:0000313" key="3">
    <source>
        <dbReference type="Proteomes" id="UP000016605"/>
    </source>
</evidence>
<proteinExistence type="predicted"/>
<evidence type="ECO:0000256" key="1">
    <source>
        <dbReference type="SAM" id="MobiDB-lite"/>
    </source>
</evidence>
<name>U2RT43_LEIAQ</name>
<gene>
    <name evidence="2" type="ORF">N136_01915</name>
</gene>
<organism evidence="2 3">
    <name type="scientific">Leifsonia aquatica ATCC 14665</name>
    <dbReference type="NCBI Taxonomy" id="1358026"/>
    <lineage>
        <taxon>Bacteria</taxon>
        <taxon>Bacillati</taxon>
        <taxon>Actinomycetota</taxon>
        <taxon>Actinomycetes</taxon>
        <taxon>Micrococcales</taxon>
        <taxon>Microbacteriaceae</taxon>
        <taxon>Leifsonia</taxon>
    </lineage>
</organism>
<dbReference type="Proteomes" id="UP000016605">
    <property type="component" value="Unassembled WGS sequence"/>
</dbReference>
<dbReference type="PATRIC" id="fig|1358026.3.peg.1639"/>
<feature type="region of interest" description="Disordered" evidence="1">
    <location>
        <begin position="33"/>
        <end position="76"/>
    </location>
</feature>
<dbReference type="AlphaFoldDB" id="U2RT43"/>
<evidence type="ECO:0000313" key="2">
    <source>
        <dbReference type="EMBL" id="ERK71729.1"/>
    </source>
</evidence>